<accession>A0A6J5KLC6</accession>
<sequence length="81" mass="9357">MTQHVPFNPILIETEMTVGGTARNKYASAGASLMDYFAAHAPQVPEWFSIKTDDGVTLTDVDRFFYWRWYYAETMMKGRPQ</sequence>
<protein>
    <submittedName>
        <fullName evidence="1">Uncharacterized protein</fullName>
    </submittedName>
</protein>
<dbReference type="EMBL" id="LR796141">
    <property type="protein sequence ID" value="CAB4121019.1"/>
    <property type="molecule type" value="Genomic_DNA"/>
</dbReference>
<name>A0A6J5KLC6_9CAUD</name>
<proteinExistence type="predicted"/>
<evidence type="ECO:0000313" key="1">
    <source>
        <dbReference type="EMBL" id="CAB4121019.1"/>
    </source>
</evidence>
<organism evidence="1">
    <name type="scientific">uncultured Caudovirales phage</name>
    <dbReference type="NCBI Taxonomy" id="2100421"/>
    <lineage>
        <taxon>Viruses</taxon>
        <taxon>Duplodnaviria</taxon>
        <taxon>Heunggongvirae</taxon>
        <taxon>Uroviricota</taxon>
        <taxon>Caudoviricetes</taxon>
        <taxon>Peduoviridae</taxon>
        <taxon>Maltschvirus</taxon>
        <taxon>Maltschvirus maltsch</taxon>
    </lineage>
</organism>
<gene>
    <name evidence="1" type="ORF">UFOVP7_17</name>
</gene>
<reference evidence="1" key="1">
    <citation type="submission" date="2020-04" db="EMBL/GenBank/DDBJ databases">
        <authorList>
            <person name="Chiriac C."/>
            <person name="Salcher M."/>
            <person name="Ghai R."/>
            <person name="Kavagutti S V."/>
        </authorList>
    </citation>
    <scope>NUCLEOTIDE SEQUENCE</scope>
</reference>